<accession>A0ABW5M6E6</accession>
<comment type="caution">
    <text evidence="2">Lacks conserved residue(s) required for the propagation of feature annotation.</text>
</comment>
<evidence type="ECO:0000313" key="6">
    <source>
        <dbReference type="Proteomes" id="UP001597469"/>
    </source>
</evidence>
<dbReference type="Proteomes" id="UP001597469">
    <property type="component" value="Unassembled WGS sequence"/>
</dbReference>
<dbReference type="InterPro" id="IPR013783">
    <property type="entry name" value="Ig-like_fold"/>
</dbReference>
<dbReference type="SUPFAM" id="SSF49785">
    <property type="entry name" value="Galactose-binding domain-like"/>
    <property type="match status" value="1"/>
</dbReference>
<dbReference type="Pfam" id="PF00082">
    <property type="entry name" value="Peptidase_S8"/>
    <property type="match status" value="1"/>
</dbReference>
<dbReference type="InterPro" id="IPR051048">
    <property type="entry name" value="Peptidase_S8/S53_subtilisin"/>
</dbReference>
<dbReference type="Gene3D" id="2.60.120.380">
    <property type="match status" value="1"/>
</dbReference>
<evidence type="ECO:0000313" key="5">
    <source>
        <dbReference type="EMBL" id="MFD2572543.1"/>
    </source>
</evidence>
<dbReference type="RefSeq" id="WP_381525058.1">
    <property type="nucleotide sequence ID" value="NZ_JBHULN010000011.1"/>
</dbReference>
<dbReference type="Gene3D" id="3.40.50.200">
    <property type="entry name" value="Peptidase S8/S53 domain"/>
    <property type="match status" value="1"/>
</dbReference>
<feature type="domain" description="Peptidase S8/S53" evidence="3">
    <location>
        <begin position="135"/>
        <end position="429"/>
    </location>
</feature>
<dbReference type="InterPro" id="IPR034058">
    <property type="entry name" value="TagA/B/C/D_pept_dom"/>
</dbReference>
<dbReference type="InterPro" id="IPR000209">
    <property type="entry name" value="Peptidase_S8/S53_dom"/>
</dbReference>
<keyword evidence="6" id="KW-1185">Reference proteome</keyword>
<dbReference type="PROSITE" id="PS51892">
    <property type="entry name" value="SUBTILASE"/>
    <property type="match status" value="1"/>
</dbReference>
<organism evidence="5 6">
    <name type="scientific">Spirosoma soli</name>
    <dbReference type="NCBI Taxonomy" id="1770529"/>
    <lineage>
        <taxon>Bacteria</taxon>
        <taxon>Pseudomonadati</taxon>
        <taxon>Bacteroidota</taxon>
        <taxon>Cytophagia</taxon>
        <taxon>Cytophagales</taxon>
        <taxon>Cytophagaceae</taxon>
        <taxon>Spirosoma</taxon>
    </lineage>
</organism>
<reference evidence="6" key="1">
    <citation type="journal article" date="2019" name="Int. J. Syst. Evol. Microbiol.">
        <title>The Global Catalogue of Microorganisms (GCM) 10K type strain sequencing project: providing services to taxonomists for standard genome sequencing and annotation.</title>
        <authorList>
            <consortium name="The Broad Institute Genomics Platform"/>
            <consortium name="The Broad Institute Genome Sequencing Center for Infectious Disease"/>
            <person name="Wu L."/>
            <person name="Ma J."/>
        </authorList>
    </citation>
    <scope>NUCLEOTIDE SEQUENCE [LARGE SCALE GENOMIC DNA]</scope>
    <source>
        <strain evidence="6">KCTC 42805</strain>
    </source>
</reference>
<dbReference type="NCBIfam" id="TIGR04183">
    <property type="entry name" value="Por_Secre_tail"/>
    <property type="match status" value="1"/>
</dbReference>
<dbReference type="EMBL" id="JBHULN010000011">
    <property type="protein sequence ID" value="MFD2572543.1"/>
    <property type="molecule type" value="Genomic_DNA"/>
</dbReference>
<evidence type="ECO:0000259" key="4">
    <source>
        <dbReference type="Pfam" id="PF18962"/>
    </source>
</evidence>
<dbReference type="PANTHER" id="PTHR43399:SF4">
    <property type="entry name" value="CELL WALL-ASSOCIATED PROTEASE"/>
    <property type="match status" value="1"/>
</dbReference>
<dbReference type="InterPro" id="IPR008979">
    <property type="entry name" value="Galactose-bd-like_sf"/>
</dbReference>
<dbReference type="InterPro" id="IPR026444">
    <property type="entry name" value="Secre_tail"/>
</dbReference>
<comment type="caution">
    <text evidence="5">The sequence shown here is derived from an EMBL/GenBank/DDBJ whole genome shotgun (WGS) entry which is preliminary data.</text>
</comment>
<dbReference type="PANTHER" id="PTHR43399">
    <property type="entry name" value="SUBTILISIN-RELATED"/>
    <property type="match status" value="1"/>
</dbReference>
<evidence type="ECO:0000256" key="1">
    <source>
        <dbReference type="ARBA" id="ARBA00011073"/>
    </source>
</evidence>
<dbReference type="SUPFAM" id="SSF52743">
    <property type="entry name" value="Subtilisin-like"/>
    <property type="match status" value="1"/>
</dbReference>
<feature type="domain" description="Secretion system C-terminal sorting" evidence="4">
    <location>
        <begin position="836"/>
        <end position="908"/>
    </location>
</feature>
<proteinExistence type="inferred from homology"/>
<dbReference type="SUPFAM" id="SSF48726">
    <property type="entry name" value="Immunoglobulin"/>
    <property type="match status" value="1"/>
</dbReference>
<dbReference type="CDD" id="cd04842">
    <property type="entry name" value="Peptidases_S8_Kp43_protease"/>
    <property type="match status" value="1"/>
</dbReference>
<name>A0ABW5M6E6_9BACT</name>
<sequence>MIVPSLVQAQFVPQQPLPNWQAKLTQRYAAWHEQTLRLAQQHGWSLHKNYSNSQVIQLQEVDPLGQPVYYTLHNAEAAEGTRTQALYGGGSLPVALSGNSAIMAGRLGLWDGGRVRTSHQEFTEPVTNRSRIVQKDNAILTNDHATHLAGTLVARGVNSQAKGMAFGTRLSVWDYTDDIIELAAAAPTLLISNHAYGPLVGWVYNPSRPGTNPNLKWEWWGTPSISPIEEYLFGFYTEKAQDLDQIAYNNPYYLMVRSADNKRSQNGPPVGTAYYLRDSNVTSTAVRSRNDTYDVIPAEATAKNVLTVGAADITFNGQNQLTSLSTTSFSGWGPTDDGRIKPDLLGIGTNVFSSVSGSDTAYSAYSGTSMASANVAGSLFLLQELYAQKQLGTTSTPQFMRAATLRGLALHTADRLNPSAGPDYRQGWGLLNTEAAARVLINENFAHLVLERTLTSGSVYTQRIIAQGQEPLVVTLCWTDPAGEATDVTATSLNNRTPKLVNDLDLRLSDGKTSNLPFVLNPAQPNLAATRGDNFRDNVEQIYITNPTPGQAYSLTVSLKGKTTASSQPFSIIVSGLRRTQCQLTASIAPANTTTICAGSTVPLRAVAQSADVTYQWLRNNVAIPNANKDVYVVNQAGSYVLQLTNNTGCKASSQPVNIQLKAPTVTITPTSDQWLCPNKNPIRLTVDGPVDSSVEWLRDSVLITNARAASLTVNQPGRYQVRITQGGCQGVSTATVVRASTVNAIDLLPKETELLLPQKATITIKAPLDPTYDYQWFKDNTIITKANAHNLAVAQPGTYKLRVTQQTCIGWSTERYVKTAIVTGVSTAGADNFTLYPNPVDNVLSVRYAGSAVKEVNVSIINAEGKLLHQPPPLKAINGQFELDFSVNQLPPGHYFLRLNTGQHTQVGRFLKK</sequence>
<gene>
    <name evidence="5" type="ORF">ACFSUS_18030</name>
</gene>
<evidence type="ECO:0000256" key="2">
    <source>
        <dbReference type="PROSITE-ProRule" id="PRU01240"/>
    </source>
</evidence>
<evidence type="ECO:0000259" key="3">
    <source>
        <dbReference type="Pfam" id="PF00082"/>
    </source>
</evidence>
<comment type="similarity">
    <text evidence="1 2">Belongs to the peptidase S8 family.</text>
</comment>
<dbReference type="Gene3D" id="2.60.40.10">
    <property type="entry name" value="Immunoglobulins"/>
    <property type="match status" value="2"/>
</dbReference>
<protein>
    <submittedName>
        <fullName evidence="5">S8 family serine peptidase</fullName>
    </submittedName>
</protein>
<dbReference type="Pfam" id="PF18962">
    <property type="entry name" value="Por_Secre_tail"/>
    <property type="match status" value="1"/>
</dbReference>
<dbReference type="InterPro" id="IPR036179">
    <property type="entry name" value="Ig-like_dom_sf"/>
</dbReference>
<dbReference type="InterPro" id="IPR036852">
    <property type="entry name" value="Peptidase_S8/S53_dom_sf"/>
</dbReference>